<keyword evidence="2" id="KW-0812">Transmembrane</keyword>
<protein>
    <submittedName>
        <fullName evidence="4">Alpha/beta hydrolase fold-1</fullName>
    </submittedName>
</protein>
<keyword evidence="5" id="KW-1185">Reference proteome</keyword>
<dbReference type="SUPFAM" id="SSF53474">
    <property type="entry name" value="alpha/beta-Hydrolases"/>
    <property type="match status" value="1"/>
</dbReference>
<reference evidence="4 5" key="1">
    <citation type="journal article" date="2018" name="Front. Microbiol.">
        <title>Genomic and genetic insights into a cosmopolitan fungus, Paecilomyces variotii (Eurotiales).</title>
        <authorList>
            <person name="Urquhart A.S."/>
            <person name="Mondo S.J."/>
            <person name="Makela M.R."/>
            <person name="Hane J.K."/>
            <person name="Wiebenga A."/>
            <person name="He G."/>
            <person name="Mihaltcheva S."/>
            <person name="Pangilinan J."/>
            <person name="Lipzen A."/>
            <person name="Barry K."/>
            <person name="de Vries R.P."/>
            <person name="Grigoriev I.V."/>
            <person name="Idnurm A."/>
        </authorList>
    </citation>
    <scope>NUCLEOTIDE SEQUENCE [LARGE SCALE GENOMIC DNA]</scope>
    <source>
        <strain evidence="4 5">CBS 101075</strain>
    </source>
</reference>
<organism evidence="4 5">
    <name type="scientific">Byssochlamys spectabilis</name>
    <name type="common">Paecilomyces variotii</name>
    <dbReference type="NCBI Taxonomy" id="264951"/>
    <lineage>
        <taxon>Eukaryota</taxon>
        <taxon>Fungi</taxon>
        <taxon>Dikarya</taxon>
        <taxon>Ascomycota</taxon>
        <taxon>Pezizomycotina</taxon>
        <taxon>Eurotiomycetes</taxon>
        <taxon>Eurotiomycetidae</taxon>
        <taxon>Eurotiales</taxon>
        <taxon>Thermoascaceae</taxon>
        <taxon>Paecilomyces</taxon>
    </lineage>
</organism>
<dbReference type="PANTHER" id="PTHR37017:SF11">
    <property type="entry name" value="ESTERASE_LIPASE_THIOESTERASE DOMAIN-CONTAINING PROTEIN"/>
    <property type="match status" value="1"/>
</dbReference>
<evidence type="ECO:0000256" key="2">
    <source>
        <dbReference type="SAM" id="Phobius"/>
    </source>
</evidence>
<evidence type="ECO:0000259" key="3">
    <source>
        <dbReference type="Pfam" id="PF12697"/>
    </source>
</evidence>
<sequence>MASTAIMDERSGLKHFERDNPMAHSKPTLVLVHGGWQGPSLWTYVIPLLERAGYATYPVTLVSPDSDPPVEDFTADVEVVRRAVDTLLECGKDVILVLFSYAGYVGCEALKSFHDEQSTPLQNAAQNTGPDGGVDKKSAKKTDLPSWFARPRRGKILHIAFIASYIVAPGMTLWSPRKGDCLPGMENKVSIRKVHVIYYDRHIDGVVRVLDGPERFFSDLPRPIAEFWATKLRSQPIKSFYSRFTYPAYLYYPTSYLACIDDKALAYKIQDRMAKLAKIDPDRVVRVRSGHMVMVSQPMAVAKFLRQAAGETFSVL</sequence>
<dbReference type="InterPro" id="IPR052897">
    <property type="entry name" value="Sec-Metab_Biosynth_Hydrolase"/>
</dbReference>
<feature type="domain" description="AB hydrolase-1" evidence="3">
    <location>
        <begin position="29"/>
        <end position="303"/>
    </location>
</feature>
<evidence type="ECO:0000256" key="1">
    <source>
        <dbReference type="SAM" id="MobiDB-lite"/>
    </source>
</evidence>
<evidence type="ECO:0000313" key="4">
    <source>
        <dbReference type="EMBL" id="RWQ96209.1"/>
    </source>
</evidence>
<keyword evidence="2" id="KW-1133">Transmembrane helix</keyword>
<dbReference type="RefSeq" id="XP_028485854.1">
    <property type="nucleotide sequence ID" value="XM_028626444.1"/>
</dbReference>
<dbReference type="GeneID" id="39595721"/>
<feature type="region of interest" description="Disordered" evidence="1">
    <location>
        <begin position="118"/>
        <end position="139"/>
    </location>
</feature>
<keyword evidence="4" id="KW-0378">Hydrolase</keyword>
<keyword evidence="2" id="KW-0472">Membrane</keyword>
<gene>
    <name evidence="4" type="ORF">C8Q69DRAFT_236537</name>
</gene>
<dbReference type="PANTHER" id="PTHR37017">
    <property type="entry name" value="AB HYDROLASE-1 DOMAIN-CONTAINING PROTEIN-RELATED"/>
    <property type="match status" value="1"/>
</dbReference>
<comment type="caution">
    <text evidence="4">The sequence shown here is derived from an EMBL/GenBank/DDBJ whole genome shotgun (WGS) entry which is preliminary data.</text>
</comment>
<dbReference type="VEuPathDB" id="FungiDB:C8Q69DRAFT_236537"/>
<dbReference type="EMBL" id="RCNU01000004">
    <property type="protein sequence ID" value="RWQ96209.1"/>
    <property type="molecule type" value="Genomic_DNA"/>
</dbReference>
<dbReference type="Gene3D" id="3.40.50.1820">
    <property type="entry name" value="alpha/beta hydrolase"/>
    <property type="match status" value="1"/>
</dbReference>
<dbReference type="GO" id="GO:0016787">
    <property type="term" value="F:hydrolase activity"/>
    <property type="evidence" value="ECO:0007669"/>
    <property type="project" value="UniProtKB-KW"/>
</dbReference>
<feature type="compositionally biased region" description="Polar residues" evidence="1">
    <location>
        <begin position="118"/>
        <end position="129"/>
    </location>
</feature>
<feature type="transmembrane region" description="Helical" evidence="2">
    <location>
        <begin position="156"/>
        <end position="174"/>
    </location>
</feature>
<dbReference type="Pfam" id="PF12697">
    <property type="entry name" value="Abhydrolase_6"/>
    <property type="match status" value="1"/>
</dbReference>
<dbReference type="InterPro" id="IPR029058">
    <property type="entry name" value="AB_hydrolase_fold"/>
</dbReference>
<dbReference type="AlphaFoldDB" id="A0A443HWJ8"/>
<name>A0A443HWJ8_BYSSP</name>
<dbReference type="InterPro" id="IPR000073">
    <property type="entry name" value="AB_hydrolase_1"/>
</dbReference>
<evidence type="ECO:0000313" key="5">
    <source>
        <dbReference type="Proteomes" id="UP000283841"/>
    </source>
</evidence>
<proteinExistence type="predicted"/>
<dbReference type="Proteomes" id="UP000283841">
    <property type="component" value="Unassembled WGS sequence"/>
</dbReference>
<accession>A0A443HWJ8</accession>